<dbReference type="Pfam" id="PF00144">
    <property type="entry name" value="Beta-lactamase"/>
    <property type="match status" value="1"/>
</dbReference>
<proteinExistence type="predicted"/>
<dbReference type="AlphaFoldDB" id="A0A7X0VX68"/>
<comment type="caution">
    <text evidence="4">The sequence shown here is derived from an EMBL/GenBank/DDBJ whole genome shotgun (WGS) entry which is preliminary data.</text>
</comment>
<dbReference type="InterPro" id="IPR012338">
    <property type="entry name" value="Beta-lactam/transpept-like"/>
</dbReference>
<reference evidence="4 5" key="1">
    <citation type="submission" date="2020-08" db="EMBL/GenBank/DDBJ databases">
        <title>Cohnella phylogeny.</title>
        <authorList>
            <person name="Dunlap C."/>
        </authorList>
    </citation>
    <scope>NUCLEOTIDE SEQUENCE [LARGE SCALE GENOMIC DNA]</scope>
    <source>
        <strain evidence="4 5">CBP 2801</strain>
    </source>
</reference>
<name>A0A7X0VX68_9BACL</name>
<keyword evidence="1" id="KW-0472">Membrane</keyword>
<feature type="transmembrane region" description="Helical" evidence="1">
    <location>
        <begin position="421"/>
        <end position="441"/>
    </location>
</feature>
<evidence type="ECO:0000256" key="1">
    <source>
        <dbReference type="SAM" id="Phobius"/>
    </source>
</evidence>
<dbReference type="Proteomes" id="UP000564644">
    <property type="component" value="Unassembled WGS sequence"/>
</dbReference>
<feature type="transmembrane region" description="Helical" evidence="1">
    <location>
        <begin position="461"/>
        <end position="482"/>
    </location>
</feature>
<organism evidence="4 5">
    <name type="scientific">Cohnella zeiphila</name>
    <dbReference type="NCBI Taxonomy" id="2761120"/>
    <lineage>
        <taxon>Bacteria</taxon>
        <taxon>Bacillati</taxon>
        <taxon>Bacillota</taxon>
        <taxon>Bacilli</taxon>
        <taxon>Bacillales</taxon>
        <taxon>Paenibacillaceae</taxon>
        <taxon>Cohnella</taxon>
    </lineage>
</organism>
<protein>
    <submittedName>
        <fullName evidence="4">Beta-lactamase family protein</fullName>
    </submittedName>
</protein>
<dbReference type="PANTHER" id="PTHR46825">
    <property type="entry name" value="D-ALANYL-D-ALANINE-CARBOXYPEPTIDASE/ENDOPEPTIDASE AMPH"/>
    <property type="match status" value="1"/>
</dbReference>
<evidence type="ECO:0000259" key="3">
    <source>
        <dbReference type="Pfam" id="PF00144"/>
    </source>
</evidence>
<evidence type="ECO:0000256" key="2">
    <source>
        <dbReference type="SAM" id="SignalP"/>
    </source>
</evidence>
<dbReference type="PROSITE" id="PS51257">
    <property type="entry name" value="PROKAR_LIPOPROTEIN"/>
    <property type="match status" value="1"/>
</dbReference>
<gene>
    <name evidence="4" type="ORF">H7C18_22510</name>
</gene>
<feature type="signal peptide" evidence="2">
    <location>
        <begin position="1"/>
        <end position="28"/>
    </location>
</feature>
<dbReference type="SUPFAM" id="SSF56601">
    <property type="entry name" value="beta-lactamase/transpeptidase-like"/>
    <property type="match status" value="1"/>
</dbReference>
<dbReference type="RefSeq" id="WP_185131354.1">
    <property type="nucleotide sequence ID" value="NZ_JACJVO010000028.1"/>
</dbReference>
<evidence type="ECO:0000313" key="5">
    <source>
        <dbReference type="Proteomes" id="UP000564644"/>
    </source>
</evidence>
<dbReference type="InterPro" id="IPR050491">
    <property type="entry name" value="AmpC-like"/>
</dbReference>
<dbReference type="Gene3D" id="3.40.710.10">
    <property type="entry name" value="DD-peptidase/beta-lactamase superfamily"/>
    <property type="match status" value="1"/>
</dbReference>
<feature type="chain" id="PRO_5031362558" evidence="2">
    <location>
        <begin position="29"/>
        <end position="496"/>
    </location>
</feature>
<dbReference type="EMBL" id="JACJVO010000028">
    <property type="protein sequence ID" value="MBB6733701.1"/>
    <property type="molecule type" value="Genomic_DNA"/>
</dbReference>
<keyword evidence="2" id="KW-0732">Signal</keyword>
<sequence length="496" mass="54495">MKNRFVAILTLLAFCGGWLGCLPGTASAAANFDAARVDRYVQAQMKKNNIPGLAVAIVHGDQTVYAKGFGKDGDGSPVTPRTPFAIASLSKSVTALAVMQLVEVGKLDLDAPVTEYIPSFKTGDPRAAQITVRMLLNQTSGLADSVFPEMTFREQPKSLEESVARFGRVKLASAPGRQFHYHNPNYQILARLAEVASGEKFPDYLSKHIFRPLHMDRTTDVADTKLLPKTFDPFADGHILVYGKPIAMKEPDWFVEGAAGNVSTAEDMARWLSLQLDGGEYDGVRLLSADGIRTMHTVPAGLDSTYGMGWTIEGDKIEHNGLLWTYYADQTLLPESGYGIVVLFNTGLNMLVPYSSFMQGIIDILDGKQPKGTFFADRTNETIVGVLTLLTAGSGIFRLARMKRWEVRTRKRAKWLTWTLLISNLIPLLLLIFLPRIVAFIAAGRQLSRERLFLTLPSVSILLMLAAGFGAAVAIGRAICLYRSPARIRTGRGKFF</sequence>
<feature type="transmembrane region" description="Helical" evidence="1">
    <location>
        <begin position="383"/>
        <end position="400"/>
    </location>
</feature>
<feature type="domain" description="Beta-lactamase-related" evidence="3">
    <location>
        <begin position="37"/>
        <end position="346"/>
    </location>
</feature>
<keyword evidence="1" id="KW-0812">Transmembrane</keyword>
<keyword evidence="1" id="KW-1133">Transmembrane helix</keyword>
<dbReference type="InterPro" id="IPR001466">
    <property type="entry name" value="Beta-lactam-related"/>
</dbReference>
<dbReference type="PANTHER" id="PTHR46825:SF9">
    <property type="entry name" value="BETA-LACTAMASE-RELATED DOMAIN-CONTAINING PROTEIN"/>
    <property type="match status" value="1"/>
</dbReference>
<evidence type="ECO:0000313" key="4">
    <source>
        <dbReference type="EMBL" id="MBB6733701.1"/>
    </source>
</evidence>
<accession>A0A7X0VX68</accession>
<keyword evidence="5" id="KW-1185">Reference proteome</keyword>